<dbReference type="InterPro" id="IPR037208">
    <property type="entry name" value="Spo0E-like_sf"/>
</dbReference>
<name>A0A6I4ZPK4_9BACI</name>
<accession>A0A6I4ZPK4</accession>
<dbReference type="RefSeq" id="WP_160847436.1">
    <property type="nucleotide sequence ID" value="NZ_WMEQ01000001.1"/>
</dbReference>
<dbReference type="Gene3D" id="4.10.280.10">
    <property type="entry name" value="Helix-loop-helix DNA-binding domain"/>
    <property type="match status" value="1"/>
</dbReference>
<reference evidence="1 2" key="1">
    <citation type="submission" date="2019-11" db="EMBL/GenBank/DDBJ databases">
        <title>Genome sequences of 17 halophilic strains isolated from different environments.</title>
        <authorList>
            <person name="Furrow R.E."/>
        </authorList>
    </citation>
    <scope>NUCLEOTIDE SEQUENCE [LARGE SCALE GENOMIC DNA]</scope>
    <source>
        <strain evidence="1 2">22514_16_FS</strain>
    </source>
</reference>
<dbReference type="Pfam" id="PF09388">
    <property type="entry name" value="SpoOE-like"/>
    <property type="match status" value="1"/>
</dbReference>
<dbReference type="Proteomes" id="UP000468638">
    <property type="component" value="Unassembled WGS sequence"/>
</dbReference>
<dbReference type="InterPro" id="IPR018540">
    <property type="entry name" value="Spo0E-like"/>
</dbReference>
<comment type="caution">
    <text evidence="1">The sequence shown here is derived from an EMBL/GenBank/DDBJ whole genome shotgun (WGS) entry which is preliminary data.</text>
</comment>
<organism evidence="1 2">
    <name type="scientific">Pontibacillus yanchengensis</name>
    <dbReference type="NCBI Taxonomy" id="462910"/>
    <lineage>
        <taxon>Bacteria</taxon>
        <taxon>Bacillati</taxon>
        <taxon>Bacillota</taxon>
        <taxon>Bacilli</taxon>
        <taxon>Bacillales</taxon>
        <taxon>Bacillaceae</taxon>
        <taxon>Pontibacillus</taxon>
    </lineage>
</organism>
<dbReference type="SUPFAM" id="SSF140500">
    <property type="entry name" value="BAS1536-like"/>
    <property type="match status" value="1"/>
</dbReference>
<dbReference type="GO" id="GO:0046983">
    <property type="term" value="F:protein dimerization activity"/>
    <property type="evidence" value="ECO:0007669"/>
    <property type="project" value="InterPro"/>
</dbReference>
<evidence type="ECO:0000313" key="1">
    <source>
        <dbReference type="EMBL" id="MYL32118.1"/>
    </source>
</evidence>
<dbReference type="InterPro" id="IPR036638">
    <property type="entry name" value="HLH_DNA-bd_sf"/>
</dbReference>
<evidence type="ECO:0000313" key="2">
    <source>
        <dbReference type="Proteomes" id="UP000468638"/>
    </source>
</evidence>
<sequence length="61" mass="7030">MNVNKELSNEELNQSITSLRSLMIEIGLTYGLNHEKTLEISQKLDIYIAETQKRNTLEYSA</sequence>
<gene>
    <name evidence="1" type="ORF">GLW05_00675</name>
</gene>
<dbReference type="EMBL" id="WMEQ01000001">
    <property type="protein sequence ID" value="MYL32118.1"/>
    <property type="molecule type" value="Genomic_DNA"/>
</dbReference>
<protein>
    <submittedName>
        <fullName evidence="1">Spo0E family sporulation regulatory protein-aspartic acid phosphatase</fullName>
    </submittedName>
</protein>
<dbReference type="OrthoDB" id="2885456at2"/>
<proteinExistence type="predicted"/>
<dbReference type="GO" id="GO:0043937">
    <property type="term" value="P:regulation of sporulation"/>
    <property type="evidence" value="ECO:0007669"/>
    <property type="project" value="InterPro"/>
</dbReference>
<dbReference type="AlphaFoldDB" id="A0A6I4ZPK4"/>